<dbReference type="InterPro" id="IPR050780">
    <property type="entry name" value="Mucin_vWF_Thrombospondin_sf"/>
</dbReference>
<evidence type="ECO:0000313" key="5">
    <source>
        <dbReference type="EMBL" id="KAA0710194.1"/>
    </source>
</evidence>
<reference evidence="5 6" key="1">
    <citation type="journal article" date="2019" name="Mol. Ecol. Resour.">
        <title>Chromosome-level genome assembly of Triplophysa tibetana, a fish adapted to the harsh high-altitude environment of the Tibetan Plateau.</title>
        <authorList>
            <person name="Yang X."/>
            <person name="Liu H."/>
            <person name="Ma Z."/>
            <person name="Zou Y."/>
            <person name="Zou M."/>
            <person name="Mao Y."/>
            <person name="Li X."/>
            <person name="Wang H."/>
            <person name="Chen T."/>
            <person name="Wang W."/>
            <person name="Yang R."/>
        </authorList>
    </citation>
    <scope>NUCLEOTIDE SEQUENCE [LARGE SCALE GENOMIC DNA]</scope>
    <source>
        <strain evidence="5">TTIB1903HZAU</strain>
        <tissue evidence="5">Muscle</tissue>
    </source>
</reference>
<evidence type="ECO:0000256" key="1">
    <source>
        <dbReference type="ARBA" id="ARBA00023157"/>
    </source>
</evidence>
<dbReference type="SMART" id="SM00216">
    <property type="entry name" value="VWD"/>
    <property type="match status" value="1"/>
</dbReference>
<dbReference type="InterPro" id="IPR036084">
    <property type="entry name" value="Ser_inhib-like_sf"/>
</dbReference>
<feature type="chain" id="PRO_5022894480" evidence="3">
    <location>
        <begin position="20"/>
        <end position="1111"/>
    </location>
</feature>
<dbReference type="Pfam" id="PF01826">
    <property type="entry name" value="TIL"/>
    <property type="match status" value="2"/>
</dbReference>
<dbReference type="SUPFAM" id="SSF57567">
    <property type="entry name" value="Serine protease inhibitors"/>
    <property type="match status" value="2"/>
</dbReference>
<dbReference type="Pfam" id="PF00094">
    <property type="entry name" value="VWD"/>
    <property type="match status" value="2"/>
</dbReference>
<keyword evidence="6" id="KW-1185">Reference proteome</keyword>
<comment type="caution">
    <text evidence="5">The sequence shown here is derived from an EMBL/GenBank/DDBJ whole genome shotgun (WGS) entry which is preliminary data.</text>
</comment>
<dbReference type="PROSITE" id="PS51233">
    <property type="entry name" value="VWFD"/>
    <property type="match status" value="1"/>
</dbReference>
<dbReference type="SMART" id="SM00832">
    <property type="entry name" value="C8"/>
    <property type="match status" value="1"/>
</dbReference>
<protein>
    <submittedName>
        <fullName evidence="5">IgGFc-binding protein</fullName>
    </submittedName>
</protein>
<keyword evidence="3" id="KW-0732">Signal</keyword>
<keyword evidence="1" id="KW-1015">Disulfide bond</keyword>
<dbReference type="Gene3D" id="2.10.25.10">
    <property type="entry name" value="Laminin"/>
    <property type="match status" value="2"/>
</dbReference>
<feature type="domain" description="VWFD" evidence="4">
    <location>
        <begin position="558"/>
        <end position="741"/>
    </location>
</feature>
<dbReference type="GO" id="GO:0005615">
    <property type="term" value="C:extracellular space"/>
    <property type="evidence" value="ECO:0007669"/>
    <property type="project" value="TreeGrafter"/>
</dbReference>
<feature type="signal peptide" evidence="3">
    <location>
        <begin position="1"/>
        <end position="19"/>
    </location>
</feature>
<name>A0A5A9NJK1_9TELE</name>
<sequence>MATSLICFVTLLLCGFSCGGPPGREFALSYMQNYINSNYEHPDHLIEVFNPPTAKASANVRVSALGKVEQKVVQPGQSEVFHFPNDIEMDVTSKGQKTVLVDSSEEIMVKAVNYRTSSTGTSVIYPVSDWGTEYYVFTPVSPPSKDPTPYAHKEFAITNQKHKKNTVEIYLRGEVNFQGKQYPKGSKLVFDMEPYESVLIQSNEDLTNTKVSSKHPVAVFTGHSCTWLFAGCDHVYEQLLPVNSWGRDFIVVPLIYDDPKRYDSVYIQASETTKVTLSDHDGKTSQVQLKEGESHRANLFGKSSLRITSDKGIQVLFEFNGGITQDKVMNDPFLMNVVPTDRYSTAYTLQGEKGFANKAILIAPTNKLNELIVDKAQMSKNVQWYKTGSSEYSWTQLTFDESSALHQVVLSDTPFMLYSYGVAKVNGYGTSAFGHRAVISQCPPHSHFDFFASSCPATCENPNPQSNCAKSPGCVCKDGYILSKNKCVKQSQCSCVYSVGNQKLHLEVGQSAWADLSCSIKCTCNINGKISCVNAGCQEGEECKSVKGLMGCFPKSHATCTISGDPHYNTFDNDNYDFQGTCTYTAAETCHIKGTKLTPFMVVVENERWDGISQNVSMAKVVIVEVYGVILVLRRDQLRQLMVNNALTNIPLSLLNGKIKVFQEGLHYAIITDFGLKVTYDMIYKVQVTVPSSYQDKMCGLCGNYNGNQNDEYQLPDGKQTTNINTFGAEWKVPVVGVICDDGCNGDFCPKCDPQKKIIYEKDCSIITDPKGPFATCHSVINPESYFNDCVYDVCVGNGDRNMLCFSITSYVTDCQNFGVAIQNWRTQQFCPLSCPANSHYETCAKICEKPCPGLTDIIPCETDTCAEACACDSGFYFSGTSCINANQCGCYENGIFQNIGESIVSDDCKEITTCLATGEVKHEAMACKTNEVCQVRNGIHGCYPSQCVLEVGGIFTFYSGGIGKITAAGAYEIVRVCNGILQFEWFRVVADVQICATGGTPITAAVYVFFDDLVITINSKQEIWFNGMKIYKHHYTLRDGVLLKIEKDAVIIQKFGIEVSYSIKQELSVSVGKYLSNRICGACGELTAISNGVTFQAQLDTYRAPDFPRW</sequence>
<dbReference type="Proteomes" id="UP000324632">
    <property type="component" value="Chromosome 16"/>
</dbReference>
<organism evidence="5 6">
    <name type="scientific">Triplophysa tibetana</name>
    <dbReference type="NCBI Taxonomy" id="1572043"/>
    <lineage>
        <taxon>Eukaryota</taxon>
        <taxon>Metazoa</taxon>
        <taxon>Chordata</taxon>
        <taxon>Craniata</taxon>
        <taxon>Vertebrata</taxon>
        <taxon>Euteleostomi</taxon>
        <taxon>Actinopterygii</taxon>
        <taxon>Neopterygii</taxon>
        <taxon>Teleostei</taxon>
        <taxon>Ostariophysi</taxon>
        <taxon>Cypriniformes</taxon>
        <taxon>Nemacheilidae</taxon>
        <taxon>Triplophysa</taxon>
    </lineage>
</organism>
<dbReference type="InterPro" id="IPR014853">
    <property type="entry name" value="VWF/SSPO/ZAN-like_Cys-rich_dom"/>
</dbReference>
<dbReference type="InterPro" id="IPR035234">
    <property type="entry name" value="IgGFc-bd_N"/>
</dbReference>
<dbReference type="PANTHER" id="PTHR11339:SF244">
    <property type="entry name" value="IGGFC-BINDING PROTEIN"/>
    <property type="match status" value="1"/>
</dbReference>
<dbReference type="InterPro" id="IPR025615">
    <property type="entry name" value="TILa_dom"/>
</dbReference>
<dbReference type="InterPro" id="IPR002919">
    <property type="entry name" value="TIL_dom"/>
</dbReference>
<accession>A0A5A9NJK1</accession>
<dbReference type="CDD" id="cd19941">
    <property type="entry name" value="TIL"/>
    <property type="match status" value="2"/>
</dbReference>
<evidence type="ECO:0000256" key="3">
    <source>
        <dbReference type="SAM" id="SignalP"/>
    </source>
</evidence>
<evidence type="ECO:0000259" key="4">
    <source>
        <dbReference type="PROSITE" id="PS51233"/>
    </source>
</evidence>
<keyword evidence="2" id="KW-0325">Glycoprotein</keyword>
<dbReference type="Pfam" id="PF08742">
    <property type="entry name" value="C8"/>
    <property type="match status" value="1"/>
</dbReference>
<dbReference type="PANTHER" id="PTHR11339">
    <property type="entry name" value="EXTRACELLULAR MATRIX GLYCOPROTEIN RELATED"/>
    <property type="match status" value="1"/>
</dbReference>
<dbReference type="GO" id="GO:0031012">
    <property type="term" value="C:extracellular matrix"/>
    <property type="evidence" value="ECO:0007669"/>
    <property type="project" value="TreeGrafter"/>
</dbReference>
<evidence type="ECO:0000256" key="2">
    <source>
        <dbReference type="ARBA" id="ARBA00023180"/>
    </source>
</evidence>
<dbReference type="AlphaFoldDB" id="A0A5A9NJK1"/>
<dbReference type="EMBL" id="SOYY01000016">
    <property type="protein sequence ID" value="KAA0710194.1"/>
    <property type="molecule type" value="Genomic_DNA"/>
</dbReference>
<dbReference type="Pfam" id="PF12714">
    <property type="entry name" value="TILa"/>
    <property type="match status" value="1"/>
</dbReference>
<evidence type="ECO:0000313" key="6">
    <source>
        <dbReference type="Proteomes" id="UP000324632"/>
    </source>
</evidence>
<dbReference type="InterPro" id="IPR001846">
    <property type="entry name" value="VWF_type-D"/>
</dbReference>
<dbReference type="Pfam" id="PF17517">
    <property type="entry name" value="IgGFc_binding"/>
    <property type="match status" value="1"/>
</dbReference>
<proteinExistence type="predicted"/>
<gene>
    <name evidence="5" type="ORF">E1301_Tti016731</name>
</gene>